<dbReference type="KEGG" id="llh:I41_15800"/>
<dbReference type="OrthoDB" id="8936324at2"/>
<dbReference type="SUPFAM" id="SSF53448">
    <property type="entry name" value="Nucleotide-diphospho-sugar transferases"/>
    <property type="match status" value="1"/>
</dbReference>
<dbReference type="GO" id="GO:0016740">
    <property type="term" value="F:transferase activity"/>
    <property type="evidence" value="ECO:0007669"/>
    <property type="project" value="UniProtKB-KW"/>
</dbReference>
<dbReference type="AlphaFoldDB" id="A0A517TVK7"/>
<dbReference type="Proteomes" id="UP000317909">
    <property type="component" value="Chromosome"/>
</dbReference>
<sequence length="347" mass="39987">MAAPRVTVAFVPREVFSTTQRSLEALYERTSEPFHLVCVDGGSPPEIREYLERQARQRQFTLIRTDHYLTPNQARNLAVRQVRTPYVAFVDNDVLVSPGWLTHLVACADDTGAWVVGPLYFEFLPEGRRLHMFGGECRIVVNERGERVYYERHHHAHQLHAEVAQPFVRSETELIEFHTVLVSMAAFEELGPLDEGLLCNAEHGDLCLRVRHAGHSVWLEPAAQITYAPPKRLEPSDEDFFLLRWSEAWAAATHRHINQKWNLTQGNREARRANAWVSDHRRYRLAWLNKLRKWLGPKWTKSIEKRFVAPVESALNTRKFPHAEFGAAPTVESKLVYRPDSSQDKAA</sequence>
<protein>
    <submittedName>
        <fullName evidence="2">Glycosyl transferase family 2</fullName>
    </submittedName>
</protein>
<dbReference type="PANTHER" id="PTHR43179:SF7">
    <property type="entry name" value="RHAMNOSYLTRANSFERASE WBBL"/>
    <property type="match status" value="1"/>
</dbReference>
<keyword evidence="2" id="KW-0808">Transferase</keyword>
<dbReference type="PANTHER" id="PTHR43179">
    <property type="entry name" value="RHAMNOSYLTRANSFERASE WBBL"/>
    <property type="match status" value="1"/>
</dbReference>
<accession>A0A517TVK7</accession>
<feature type="domain" description="Glycosyltransferase 2-like" evidence="1">
    <location>
        <begin position="17"/>
        <end position="126"/>
    </location>
</feature>
<dbReference type="Pfam" id="PF00535">
    <property type="entry name" value="Glycos_transf_2"/>
    <property type="match status" value="1"/>
</dbReference>
<dbReference type="RefSeq" id="WP_145431978.1">
    <property type="nucleotide sequence ID" value="NZ_CP036339.1"/>
</dbReference>
<dbReference type="Gene3D" id="3.90.550.10">
    <property type="entry name" value="Spore Coat Polysaccharide Biosynthesis Protein SpsA, Chain A"/>
    <property type="match status" value="1"/>
</dbReference>
<proteinExistence type="predicted"/>
<organism evidence="2 3">
    <name type="scientific">Lacipirellula limnantheis</name>
    <dbReference type="NCBI Taxonomy" id="2528024"/>
    <lineage>
        <taxon>Bacteria</taxon>
        <taxon>Pseudomonadati</taxon>
        <taxon>Planctomycetota</taxon>
        <taxon>Planctomycetia</taxon>
        <taxon>Pirellulales</taxon>
        <taxon>Lacipirellulaceae</taxon>
        <taxon>Lacipirellula</taxon>
    </lineage>
</organism>
<gene>
    <name evidence="2" type="ORF">I41_15800</name>
</gene>
<dbReference type="EMBL" id="CP036339">
    <property type="protein sequence ID" value="QDT72402.1"/>
    <property type="molecule type" value="Genomic_DNA"/>
</dbReference>
<evidence type="ECO:0000259" key="1">
    <source>
        <dbReference type="Pfam" id="PF00535"/>
    </source>
</evidence>
<evidence type="ECO:0000313" key="3">
    <source>
        <dbReference type="Proteomes" id="UP000317909"/>
    </source>
</evidence>
<reference evidence="2 3" key="1">
    <citation type="submission" date="2019-02" db="EMBL/GenBank/DDBJ databases">
        <title>Deep-cultivation of Planctomycetes and their phenomic and genomic characterization uncovers novel biology.</title>
        <authorList>
            <person name="Wiegand S."/>
            <person name="Jogler M."/>
            <person name="Boedeker C."/>
            <person name="Pinto D."/>
            <person name="Vollmers J."/>
            <person name="Rivas-Marin E."/>
            <person name="Kohn T."/>
            <person name="Peeters S.H."/>
            <person name="Heuer A."/>
            <person name="Rast P."/>
            <person name="Oberbeckmann S."/>
            <person name="Bunk B."/>
            <person name="Jeske O."/>
            <person name="Meyerdierks A."/>
            <person name="Storesund J.E."/>
            <person name="Kallscheuer N."/>
            <person name="Luecker S."/>
            <person name="Lage O.M."/>
            <person name="Pohl T."/>
            <person name="Merkel B.J."/>
            <person name="Hornburger P."/>
            <person name="Mueller R.-W."/>
            <person name="Bruemmer F."/>
            <person name="Labrenz M."/>
            <person name="Spormann A.M."/>
            <person name="Op den Camp H."/>
            <person name="Overmann J."/>
            <person name="Amann R."/>
            <person name="Jetten M.S.M."/>
            <person name="Mascher T."/>
            <person name="Medema M.H."/>
            <person name="Devos D.P."/>
            <person name="Kaster A.-K."/>
            <person name="Ovreas L."/>
            <person name="Rohde M."/>
            <person name="Galperin M.Y."/>
            <person name="Jogler C."/>
        </authorList>
    </citation>
    <scope>NUCLEOTIDE SEQUENCE [LARGE SCALE GENOMIC DNA]</scope>
    <source>
        <strain evidence="2 3">I41</strain>
    </source>
</reference>
<evidence type="ECO:0000313" key="2">
    <source>
        <dbReference type="EMBL" id="QDT72402.1"/>
    </source>
</evidence>
<dbReference type="InterPro" id="IPR001173">
    <property type="entry name" value="Glyco_trans_2-like"/>
</dbReference>
<name>A0A517TVK7_9BACT</name>
<dbReference type="InterPro" id="IPR029044">
    <property type="entry name" value="Nucleotide-diphossugar_trans"/>
</dbReference>
<keyword evidence="3" id="KW-1185">Reference proteome</keyword>